<evidence type="ECO:0000313" key="7">
    <source>
        <dbReference type="EMBL" id="KXS30765.1"/>
    </source>
</evidence>
<evidence type="ECO:0000313" key="8">
    <source>
        <dbReference type="Proteomes" id="UP000070578"/>
    </source>
</evidence>
<keyword evidence="3" id="KW-0808">Transferase</keyword>
<dbReference type="SUPFAM" id="SSF53335">
    <property type="entry name" value="S-adenosyl-L-methionine-dependent methyltransferases"/>
    <property type="match status" value="1"/>
</dbReference>
<dbReference type="Gene3D" id="3.40.50.150">
    <property type="entry name" value="Vaccinia Virus protein VP39"/>
    <property type="match status" value="1"/>
</dbReference>
<gene>
    <name evidence="7" type="ORF">AWT59_3111</name>
</gene>
<feature type="domain" description="Type II methyltransferase M.TaqI-like" evidence="6">
    <location>
        <begin position="419"/>
        <end position="578"/>
    </location>
</feature>
<accession>A0A139BPY4</accession>
<evidence type="ECO:0000256" key="5">
    <source>
        <dbReference type="ARBA" id="ARBA00047942"/>
    </source>
</evidence>
<comment type="caution">
    <text evidence="7">The sequence shown here is derived from an EMBL/GenBank/DDBJ whole genome shotgun (WGS) entry which is preliminary data.</text>
</comment>
<evidence type="ECO:0000259" key="6">
    <source>
        <dbReference type="Pfam" id="PF07669"/>
    </source>
</evidence>
<dbReference type="EC" id="2.1.1.72" evidence="1"/>
<keyword evidence="2 7" id="KW-0489">Methyltransferase</keyword>
<evidence type="ECO:0000256" key="1">
    <source>
        <dbReference type="ARBA" id="ARBA00011900"/>
    </source>
</evidence>
<dbReference type="EMBL" id="LSLI01000146">
    <property type="protein sequence ID" value="KXS30765.1"/>
    <property type="molecule type" value="Genomic_DNA"/>
</dbReference>
<organism evidence="7 8">
    <name type="scientific">Candidatus Gallionella acididurans</name>
    <dbReference type="NCBI Taxonomy" id="1796491"/>
    <lineage>
        <taxon>Bacteria</taxon>
        <taxon>Pseudomonadati</taxon>
        <taxon>Pseudomonadota</taxon>
        <taxon>Betaproteobacteria</taxon>
        <taxon>Nitrosomonadales</taxon>
        <taxon>Gallionellaceae</taxon>
        <taxon>Gallionella</taxon>
    </lineage>
</organism>
<protein>
    <recommendedName>
        <fullName evidence="1">site-specific DNA-methyltransferase (adenine-specific)</fullName>
        <ecNumber evidence="1">2.1.1.72</ecNumber>
    </recommendedName>
</protein>
<evidence type="ECO:0000256" key="2">
    <source>
        <dbReference type="ARBA" id="ARBA00022603"/>
    </source>
</evidence>
<dbReference type="PRINTS" id="PR00507">
    <property type="entry name" value="N12N6MTFRASE"/>
</dbReference>
<comment type="catalytic activity">
    <reaction evidence="5">
        <text>a 2'-deoxyadenosine in DNA + S-adenosyl-L-methionine = an N(6)-methyl-2'-deoxyadenosine in DNA + S-adenosyl-L-homocysteine + H(+)</text>
        <dbReference type="Rhea" id="RHEA:15197"/>
        <dbReference type="Rhea" id="RHEA-COMP:12418"/>
        <dbReference type="Rhea" id="RHEA-COMP:12419"/>
        <dbReference type="ChEBI" id="CHEBI:15378"/>
        <dbReference type="ChEBI" id="CHEBI:57856"/>
        <dbReference type="ChEBI" id="CHEBI:59789"/>
        <dbReference type="ChEBI" id="CHEBI:90615"/>
        <dbReference type="ChEBI" id="CHEBI:90616"/>
        <dbReference type="EC" id="2.1.1.72"/>
    </reaction>
</comment>
<dbReference type="InterPro" id="IPR050953">
    <property type="entry name" value="N4_N6_ade-DNA_methylase"/>
</dbReference>
<proteinExistence type="predicted"/>
<dbReference type="Pfam" id="PF07669">
    <property type="entry name" value="Eco57I"/>
    <property type="match status" value="1"/>
</dbReference>
<dbReference type="Proteomes" id="UP000070578">
    <property type="component" value="Unassembled WGS sequence"/>
</dbReference>
<reference evidence="7 8" key="2">
    <citation type="submission" date="2016-03" db="EMBL/GenBank/DDBJ databases">
        <title>New uncultured bacterium of the family Gallionellaceae from acid mine drainage: description and reconstruction of genome based on metagenomic analysis of microbial community.</title>
        <authorList>
            <person name="Kadnikov V."/>
            <person name="Ivasenko D."/>
            <person name="Beletsky A."/>
            <person name="Mardanov A."/>
            <person name="Danilova E."/>
            <person name="Pimenov N."/>
            <person name="Karnachuk O."/>
            <person name="Ravin N."/>
        </authorList>
    </citation>
    <scope>NUCLEOTIDE SEQUENCE [LARGE SCALE GENOMIC DNA]</scope>
    <source>
        <strain evidence="7">ShG14-8</strain>
    </source>
</reference>
<dbReference type="PANTHER" id="PTHR33841">
    <property type="entry name" value="DNA METHYLTRANSFERASE YEEA-RELATED"/>
    <property type="match status" value="1"/>
</dbReference>
<dbReference type="PANTHER" id="PTHR33841:SF1">
    <property type="entry name" value="DNA METHYLTRANSFERASE A"/>
    <property type="match status" value="1"/>
</dbReference>
<keyword evidence="4" id="KW-0949">S-adenosyl-L-methionine</keyword>
<evidence type="ECO:0000256" key="3">
    <source>
        <dbReference type="ARBA" id="ARBA00022679"/>
    </source>
</evidence>
<name>A0A139BPY4_9PROT</name>
<dbReference type="PATRIC" id="fig|1796491.3.peg.3418"/>
<dbReference type="GO" id="GO:0009007">
    <property type="term" value="F:site-specific DNA-methyltransferase (adenine-specific) activity"/>
    <property type="evidence" value="ECO:0007669"/>
    <property type="project" value="UniProtKB-EC"/>
</dbReference>
<dbReference type="AlphaFoldDB" id="A0A139BPY4"/>
<sequence>MSLKLAHEKLGWPSPEEIRNPSGEGGRIFAELVEAKIQRAIALLPGTPNVKIGVLLRNSMTTVTEAPLAVVAEFSGKASDSTLRELQRLAWNFSHSPTVVTIEEGLLRVWTCCEPPDDARPLGDYVVHELSDADLADIRSTKITQRATQVLHWVNLVSGQFFRERSERFNRDQRADQMLLGNLRHLRKMLQEAGLTDNDVCHDLLARIVFIQFLFDRKDSKGNAALNRNKLASLHEEGVLKKEHKDLHSILENYNETYRLFDWLNTRFNGDLFPGKGNTPRQRELGWQTEKRVVKSVHLELLRHFISGDLDMPSGQRCLWPQYSFDAIPLEFISSIYETFVTERASGEGIFYTPQHLVDFILDRVLPWDGDQWNLKILDPACGSGVFLVKAFQRLIHRWKRTHPGQAVRAEILKGLLEKNIFGVDKDPHAVRVASFSLYLAMCDEIDPKHYWTQVVFPTMRGQRLINSDFFEETHQGFRTKEDAASFDLVIGNAPWGEKLLTPAAKDWAEDAEHRWPLANKGIGTLFLPKAAALAKLDGRVSMIQSASSLLFNQSHPARDFRKQFFTTFRAEEVVNLSALRFKVFNRKAHATKTSVAPSCVVTFSPHPPADELIAYIVPKQTEDLADEFEIIVEPDDYKTLHPYDAAADTDVWSTLVWGQKRDWGLIKKLRLADNLAKLEEGEFVRCNEGIIRGRNPSRQKEHVWLMNRHILDTDSFSDSSSILLNARELPKITNPKVERPRNERAFFAPQLLIKQGWSVKTKRFQARLVVPDELGNGVVCSQSYLSVCASPGHESLIEAASLSCNSLLAVYFLLLTSGRFSTYRPEALVSDISRIPIPNFNRIEFKDIHSNADIDSKVFEAFGLKDAEKTLIEDLCKITLEDFKGKADSPGRQRTQRRSKPSDEPELRAYCEYFSRVLKAGFGQDKHISATVFQESNKDFLPYRLIAFELNQPSNEKFRVASFETSALLAELETLNRTWLRDRKSLGGSIYHQRVVRIYDYRDGVPTIFILKPDARRYWTRSMGLHDADEVAGDFNSWQNTKDEIRD</sequence>
<dbReference type="GO" id="GO:0032259">
    <property type="term" value="P:methylation"/>
    <property type="evidence" value="ECO:0007669"/>
    <property type="project" value="UniProtKB-KW"/>
</dbReference>
<dbReference type="GO" id="GO:0006304">
    <property type="term" value="P:DNA modification"/>
    <property type="evidence" value="ECO:0007669"/>
    <property type="project" value="InterPro"/>
</dbReference>
<evidence type="ECO:0000256" key="4">
    <source>
        <dbReference type="ARBA" id="ARBA00022691"/>
    </source>
</evidence>
<dbReference type="InterPro" id="IPR011639">
    <property type="entry name" value="MethylTrfase_TaqI-like_dom"/>
</dbReference>
<reference evidence="7 8" key="1">
    <citation type="submission" date="2016-02" db="EMBL/GenBank/DDBJ databases">
        <authorList>
            <person name="Wen L."/>
            <person name="He K."/>
            <person name="Yang H."/>
        </authorList>
    </citation>
    <scope>NUCLEOTIDE SEQUENCE [LARGE SCALE GENOMIC DNA]</scope>
    <source>
        <strain evidence="7">ShG14-8</strain>
    </source>
</reference>
<dbReference type="InterPro" id="IPR029063">
    <property type="entry name" value="SAM-dependent_MTases_sf"/>
</dbReference>